<evidence type="ECO:0000256" key="2">
    <source>
        <dbReference type="PROSITE-ProRule" id="PRU00235"/>
    </source>
</evidence>
<name>A0A1J4JVY7_9EUKA</name>
<dbReference type="OrthoDB" id="70707at2759"/>
<gene>
    <name evidence="3" type="ORF">TRFO_29335</name>
</gene>
<dbReference type="AlphaFoldDB" id="A0A1J4JVY7"/>
<dbReference type="GeneID" id="94841426"/>
<dbReference type="InterPro" id="IPR009091">
    <property type="entry name" value="RCC1/BLIP-II"/>
</dbReference>
<proteinExistence type="predicted"/>
<protein>
    <submittedName>
        <fullName evidence="3">Uncharacterized protein</fullName>
    </submittedName>
</protein>
<dbReference type="Pfam" id="PF00415">
    <property type="entry name" value="RCC1"/>
    <property type="match status" value="1"/>
</dbReference>
<dbReference type="PANTHER" id="PTHR22872">
    <property type="entry name" value="BTK-BINDING PROTEIN-RELATED"/>
    <property type="match status" value="1"/>
</dbReference>
<dbReference type="PROSITE" id="PS50012">
    <property type="entry name" value="RCC1_3"/>
    <property type="match status" value="1"/>
</dbReference>
<keyword evidence="1" id="KW-0677">Repeat</keyword>
<evidence type="ECO:0000313" key="4">
    <source>
        <dbReference type="Proteomes" id="UP000179807"/>
    </source>
</evidence>
<keyword evidence="4" id="KW-1185">Reference proteome</keyword>
<evidence type="ECO:0000313" key="3">
    <source>
        <dbReference type="EMBL" id="OHT03295.1"/>
    </source>
</evidence>
<feature type="repeat" description="RCC1" evidence="2">
    <location>
        <begin position="52"/>
        <end position="102"/>
    </location>
</feature>
<dbReference type="InterPro" id="IPR051625">
    <property type="entry name" value="Signaling_Regulatory_Domain"/>
</dbReference>
<reference evidence="3" key="1">
    <citation type="submission" date="2016-10" db="EMBL/GenBank/DDBJ databases">
        <authorList>
            <person name="Benchimol M."/>
            <person name="Almeida L.G."/>
            <person name="Vasconcelos A.T."/>
            <person name="Perreira-Neves A."/>
            <person name="Rosa I.A."/>
            <person name="Tasca T."/>
            <person name="Bogo M.R."/>
            <person name="de Souza W."/>
        </authorList>
    </citation>
    <scope>NUCLEOTIDE SEQUENCE [LARGE SCALE GENOMIC DNA]</scope>
    <source>
        <strain evidence="3">K</strain>
    </source>
</reference>
<dbReference type="Gene3D" id="2.130.10.30">
    <property type="entry name" value="Regulator of chromosome condensation 1/beta-lactamase-inhibitor protein II"/>
    <property type="match status" value="2"/>
</dbReference>
<dbReference type="VEuPathDB" id="TrichDB:TRFO_29335"/>
<sequence length="675" mass="77482">MELLSAGSNEYLQLCHQNFHNTLISPAFKLNTMNLVNISLGKSVCAALYNDGSAFVWGNNIDGQLGIGDSNAIVGEPTKVNGLPPLIDIKCGHSDSIILLSEDGEIFTASKVSKSFIPVFSIEEQCTAIFGSNNCFAIGDSGKIYRIDKITDKSEVIVSFFHIPFVKNIKKVISLKNGSIFVLTNDGRTFSINQSTSNIQNTSNMKDDEENNSHDLNESLIFREILQEENVIDISGNFDHFLALTNNNSVYSSGENSYGQLGITIDNSSPPILNFDFVFHKIQLFENLKRKDKIIAIEAGHLCSLFLSEKGKLWNSGCLPFLDHKNEKMFAPEKLKNIKEVKSIFLGFDFLFIQKGGIPMFSRRIQFNDDDGIFSYKVQLPPRGIQNLINRQFPLSKPFILIFPKYYKMRKTRQKHEKYEDFEEIQDIRDYFDIIELKMLNTLFLSPKIMKIAKNSDNTLRSFNVGIPLDIYSEKQKTEILKKITLLSNGQEITVNDLVEALFFEQFSIKIENEELFDFIEPIRKNSKINLFNILTLMKQEMAFFSNIEQNAFQFVCDNFFEIIKISKNEIKNMDSSILSMILNKIPQMHRSNPHKIFNEDIFLDFLLELYADKQVNANVFEIVDFSRLSETSLKKFIDIFDYSDLNEVIWKKISNTINISQNHPVNSKFRQYKT</sequence>
<dbReference type="PRINTS" id="PR00633">
    <property type="entry name" value="RCCNDNSATION"/>
</dbReference>
<dbReference type="RefSeq" id="XP_068356431.1">
    <property type="nucleotide sequence ID" value="XM_068506722.1"/>
</dbReference>
<dbReference type="PANTHER" id="PTHR22872:SF2">
    <property type="entry name" value="INHIBITOR OF BRUTON TYROSINE KINASE"/>
    <property type="match status" value="1"/>
</dbReference>
<dbReference type="InterPro" id="IPR000408">
    <property type="entry name" value="Reg_chr_condens"/>
</dbReference>
<evidence type="ECO:0000256" key="1">
    <source>
        <dbReference type="ARBA" id="ARBA00022737"/>
    </source>
</evidence>
<comment type="caution">
    <text evidence="3">The sequence shown here is derived from an EMBL/GenBank/DDBJ whole genome shotgun (WGS) entry which is preliminary data.</text>
</comment>
<accession>A0A1J4JVY7</accession>
<dbReference type="Proteomes" id="UP000179807">
    <property type="component" value="Unassembled WGS sequence"/>
</dbReference>
<dbReference type="SUPFAM" id="SSF50985">
    <property type="entry name" value="RCC1/BLIP-II"/>
    <property type="match status" value="2"/>
</dbReference>
<dbReference type="EMBL" id="MLAK01000832">
    <property type="protein sequence ID" value="OHT03295.1"/>
    <property type="molecule type" value="Genomic_DNA"/>
</dbReference>
<dbReference type="Pfam" id="PF13540">
    <property type="entry name" value="RCC1_2"/>
    <property type="match status" value="1"/>
</dbReference>
<organism evidence="3 4">
    <name type="scientific">Tritrichomonas foetus</name>
    <dbReference type="NCBI Taxonomy" id="1144522"/>
    <lineage>
        <taxon>Eukaryota</taxon>
        <taxon>Metamonada</taxon>
        <taxon>Parabasalia</taxon>
        <taxon>Tritrichomonadida</taxon>
        <taxon>Tritrichomonadidae</taxon>
        <taxon>Tritrichomonas</taxon>
    </lineage>
</organism>